<dbReference type="PROSITE" id="PS00107">
    <property type="entry name" value="PROTEIN_KINASE_ATP"/>
    <property type="match status" value="1"/>
</dbReference>
<keyword evidence="4 10" id="KW-0418">Kinase</keyword>
<dbReference type="GO" id="GO:0009190">
    <property type="term" value="P:cyclic nucleotide biosynthetic process"/>
    <property type="evidence" value="ECO:0007669"/>
    <property type="project" value="InterPro"/>
</dbReference>
<evidence type="ECO:0000313" key="11">
    <source>
        <dbReference type="Proteomes" id="UP000315750"/>
    </source>
</evidence>
<dbReference type="GO" id="GO:0005524">
    <property type="term" value="F:ATP binding"/>
    <property type="evidence" value="ECO:0007669"/>
    <property type="project" value="UniProtKB-UniRule"/>
</dbReference>
<keyword evidence="5 6" id="KW-0067">ATP-binding</keyword>
<reference evidence="10 11" key="1">
    <citation type="submission" date="2019-02" db="EMBL/GenBank/DDBJ databases">
        <title>Deep-cultivation of Planctomycetes and their phenomic and genomic characterization uncovers novel biology.</title>
        <authorList>
            <person name="Wiegand S."/>
            <person name="Jogler M."/>
            <person name="Boedeker C."/>
            <person name="Pinto D."/>
            <person name="Vollmers J."/>
            <person name="Rivas-Marin E."/>
            <person name="Kohn T."/>
            <person name="Peeters S.H."/>
            <person name="Heuer A."/>
            <person name="Rast P."/>
            <person name="Oberbeckmann S."/>
            <person name="Bunk B."/>
            <person name="Jeske O."/>
            <person name="Meyerdierks A."/>
            <person name="Storesund J.E."/>
            <person name="Kallscheuer N."/>
            <person name="Luecker S."/>
            <person name="Lage O.M."/>
            <person name="Pohl T."/>
            <person name="Merkel B.J."/>
            <person name="Hornburger P."/>
            <person name="Mueller R.-W."/>
            <person name="Bruemmer F."/>
            <person name="Labrenz M."/>
            <person name="Spormann A.M."/>
            <person name="Op den Camp H."/>
            <person name="Overmann J."/>
            <person name="Amann R."/>
            <person name="Jetten M.S.M."/>
            <person name="Mascher T."/>
            <person name="Medema M.H."/>
            <person name="Devos D.P."/>
            <person name="Kaster A.-K."/>
            <person name="Ovreas L."/>
            <person name="Rohde M."/>
            <person name="Galperin M.Y."/>
            <person name="Jogler C."/>
        </authorList>
    </citation>
    <scope>NUCLEOTIDE SEQUENCE [LARGE SCALE GENOMIC DNA]</scope>
    <source>
        <strain evidence="10 11">Pan181</strain>
    </source>
</reference>
<dbReference type="PROSITE" id="PS50011">
    <property type="entry name" value="PROTEIN_KINASE_DOM"/>
    <property type="match status" value="1"/>
</dbReference>
<evidence type="ECO:0000256" key="6">
    <source>
        <dbReference type="PROSITE-ProRule" id="PRU10141"/>
    </source>
</evidence>
<sequence length="917" mass="101004">MAELRTFVFTDLVGSVDLKSEMPGGSDAERDMAFVTQILTPHRDRIEGFAVDFGGRVVSTAGDGHFLVFADAASAARWAIEIIRSHETHPLCSPSGTQAAVRISMHLGSPQIDPRDPHNFIGKAVDYAARLNDFSASGQILISRAARAILEDAGLNGVNFYDHGKRSLKGIGEVEVHEMLFDGRPHQETRRTPKPERAREWTTNMGTIGYSKVAGLLPDGALPESTTTKRLTRLGNYELGELVGAGGMGDVFKAKHSQFGRLRAVKVIKPHLVAAGQQDIVKRFYQEIKAIGGLEHPNIVVAIDSSMPEDETHFLVMEYVDGTGAGDLVERFGPMSIANACEIARQTALGLEYIATRGMVHRDIKPSNLMVTTVASPHLLSTGETPTHSNEQPLVKILDLGLALLVGDDHERLTRLDHRAMGTAMYMSPEQWRTTSVDIRSDIYSLGCTLYHLLCGKPPFFDSELRPDKAHEKGKVPPIRGGKEIPRPLWNVIRKALAKDPQDRFQSPGELAEELAKYSVDNTLVALVSESRHQPANAPTLQGHASDTLAADGTHSDTLLAGRRLGSSITGSPAVTRRWLWAAIVALVIAVGAGVWLADWVSRISHRFEASKRDAAVFAAATSADNVGREINIRFDKLIDLVDSRNKDLPGDDSGRSFQQYVSYLNQQSQDESLPLDRFQPMWSPLRDWLKTEKSRFDQRHPSESWFVIIRNGTQVARAPHSQSVGNNYAYRDYFHGEAGDKPEGVTDVEPIKAPHRSAVYESTSTQRLKVAFSVPVYDSPNPISTSKVAGVFAMSFDLGDFTALEKDLLKGKQVLLVDLRQDEIEKEPKRGLILHHSAKDLANLNKGGKPARISPELLARVNEALQSGEKDKIIEDYTDPLGGPSHYWCAVTAVNVRRGKEEVIPTDWAVLVQERK</sequence>
<comment type="subcellular location">
    <subcellularLocation>
        <location evidence="1">Membrane</location>
        <topology evidence="1">Single-pass membrane protein</topology>
    </subcellularLocation>
</comment>
<dbReference type="PANTHER" id="PTHR43289:SF6">
    <property type="entry name" value="SERINE_THREONINE-PROTEIN KINASE NEKL-3"/>
    <property type="match status" value="1"/>
</dbReference>
<evidence type="ECO:0000256" key="7">
    <source>
        <dbReference type="SAM" id="Phobius"/>
    </source>
</evidence>
<dbReference type="EC" id="2.7.11.1" evidence="10"/>
<evidence type="ECO:0000256" key="1">
    <source>
        <dbReference type="ARBA" id="ARBA00004167"/>
    </source>
</evidence>
<evidence type="ECO:0000313" key="10">
    <source>
        <dbReference type="EMBL" id="QDU54877.1"/>
    </source>
</evidence>
<name>A0A518AJF8_9BACT</name>
<keyword evidence="7" id="KW-0472">Membrane</keyword>
<dbReference type="InterPro" id="IPR008271">
    <property type="entry name" value="Ser/Thr_kinase_AS"/>
</dbReference>
<evidence type="ECO:0000256" key="5">
    <source>
        <dbReference type="ARBA" id="ARBA00022840"/>
    </source>
</evidence>
<feature type="domain" description="Protein kinase" evidence="8">
    <location>
        <begin position="237"/>
        <end position="516"/>
    </location>
</feature>
<dbReference type="PROSITE" id="PS00108">
    <property type="entry name" value="PROTEIN_KINASE_ST"/>
    <property type="match status" value="1"/>
</dbReference>
<dbReference type="Proteomes" id="UP000315750">
    <property type="component" value="Chromosome"/>
</dbReference>
<dbReference type="InterPro" id="IPR001054">
    <property type="entry name" value="A/G_cyclase"/>
</dbReference>
<feature type="binding site" evidence="6">
    <location>
        <position position="266"/>
    </location>
    <ligand>
        <name>ATP</name>
        <dbReference type="ChEBI" id="CHEBI:30616"/>
    </ligand>
</feature>
<keyword evidence="3 6" id="KW-0547">Nucleotide-binding</keyword>
<evidence type="ECO:0000256" key="4">
    <source>
        <dbReference type="ARBA" id="ARBA00022777"/>
    </source>
</evidence>
<dbReference type="GO" id="GO:0004016">
    <property type="term" value="F:adenylate cyclase activity"/>
    <property type="evidence" value="ECO:0007669"/>
    <property type="project" value="UniProtKB-ARBA"/>
</dbReference>
<organism evidence="10 11">
    <name type="scientific">Aeoliella mucimassa</name>
    <dbReference type="NCBI Taxonomy" id="2527972"/>
    <lineage>
        <taxon>Bacteria</taxon>
        <taxon>Pseudomonadati</taxon>
        <taxon>Planctomycetota</taxon>
        <taxon>Planctomycetia</taxon>
        <taxon>Pirellulales</taxon>
        <taxon>Lacipirellulaceae</taxon>
        <taxon>Aeoliella</taxon>
    </lineage>
</organism>
<protein>
    <submittedName>
        <fullName evidence="10">Serine/threonine-protein kinase PknB</fullName>
        <ecNumber evidence="10">2.7.11.1</ecNumber>
    </submittedName>
</protein>
<evidence type="ECO:0000256" key="2">
    <source>
        <dbReference type="ARBA" id="ARBA00022679"/>
    </source>
</evidence>
<dbReference type="InterPro" id="IPR029787">
    <property type="entry name" value="Nucleotide_cyclase"/>
</dbReference>
<dbReference type="SMART" id="SM00220">
    <property type="entry name" value="S_TKc"/>
    <property type="match status" value="1"/>
</dbReference>
<evidence type="ECO:0000256" key="3">
    <source>
        <dbReference type="ARBA" id="ARBA00022741"/>
    </source>
</evidence>
<dbReference type="CDD" id="cd07302">
    <property type="entry name" value="CHD"/>
    <property type="match status" value="1"/>
</dbReference>
<dbReference type="GO" id="GO:0035556">
    <property type="term" value="P:intracellular signal transduction"/>
    <property type="evidence" value="ECO:0007669"/>
    <property type="project" value="InterPro"/>
</dbReference>
<gene>
    <name evidence="10" type="primary">pknB_5</name>
    <name evidence="10" type="ORF">Pan181_10610</name>
</gene>
<evidence type="ECO:0000259" key="8">
    <source>
        <dbReference type="PROSITE" id="PS50011"/>
    </source>
</evidence>
<dbReference type="EMBL" id="CP036278">
    <property type="protein sequence ID" value="QDU54877.1"/>
    <property type="molecule type" value="Genomic_DNA"/>
</dbReference>
<evidence type="ECO:0000259" key="9">
    <source>
        <dbReference type="PROSITE" id="PS50125"/>
    </source>
</evidence>
<dbReference type="SUPFAM" id="SSF56112">
    <property type="entry name" value="Protein kinase-like (PK-like)"/>
    <property type="match status" value="1"/>
</dbReference>
<dbReference type="PROSITE" id="PS50125">
    <property type="entry name" value="GUANYLATE_CYCLASE_2"/>
    <property type="match status" value="1"/>
</dbReference>
<dbReference type="CDD" id="cd14014">
    <property type="entry name" value="STKc_PknB_like"/>
    <property type="match status" value="1"/>
</dbReference>
<dbReference type="SUPFAM" id="SSF55073">
    <property type="entry name" value="Nucleotide cyclase"/>
    <property type="match status" value="1"/>
</dbReference>
<dbReference type="GO" id="GO:0016020">
    <property type="term" value="C:membrane"/>
    <property type="evidence" value="ECO:0007669"/>
    <property type="project" value="UniProtKB-SubCell"/>
</dbReference>
<dbReference type="InterPro" id="IPR017441">
    <property type="entry name" value="Protein_kinase_ATP_BS"/>
</dbReference>
<keyword evidence="11" id="KW-1185">Reference proteome</keyword>
<dbReference type="OrthoDB" id="6111975at2"/>
<dbReference type="KEGG" id="amuc:Pan181_10610"/>
<dbReference type="Gene3D" id="3.30.200.20">
    <property type="entry name" value="Phosphorylase Kinase, domain 1"/>
    <property type="match status" value="1"/>
</dbReference>
<keyword evidence="2 10" id="KW-0808">Transferase</keyword>
<dbReference type="RefSeq" id="WP_145245809.1">
    <property type="nucleotide sequence ID" value="NZ_CP036278.1"/>
</dbReference>
<dbReference type="GO" id="GO:0004674">
    <property type="term" value="F:protein serine/threonine kinase activity"/>
    <property type="evidence" value="ECO:0007669"/>
    <property type="project" value="UniProtKB-EC"/>
</dbReference>
<dbReference type="InterPro" id="IPR011009">
    <property type="entry name" value="Kinase-like_dom_sf"/>
</dbReference>
<feature type="transmembrane region" description="Helical" evidence="7">
    <location>
        <begin position="579"/>
        <end position="598"/>
    </location>
</feature>
<dbReference type="Pfam" id="PF00069">
    <property type="entry name" value="Pkinase"/>
    <property type="match status" value="1"/>
</dbReference>
<dbReference type="AlphaFoldDB" id="A0A518AJF8"/>
<keyword evidence="7" id="KW-0812">Transmembrane</keyword>
<keyword evidence="7" id="KW-1133">Transmembrane helix</keyword>
<dbReference type="PANTHER" id="PTHR43289">
    <property type="entry name" value="MITOGEN-ACTIVATED PROTEIN KINASE KINASE KINASE 20-RELATED"/>
    <property type="match status" value="1"/>
</dbReference>
<accession>A0A518AJF8</accession>
<dbReference type="InterPro" id="IPR000719">
    <property type="entry name" value="Prot_kinase_dom"/>
</dbReference>
<feature type="domain" description="Guanylate cyclase" evidence="9">
    <location>
        <begin position="6"/>
        <end position="132"/>
    </location>
</feature>
<dbReference type="Gene3D" id="1.10.510.10">
    <property type="entry name" value="Transferase(Phosphotransferase) domain 1"/>
    <property type="match status" value="1"/>
</dbReference>
<proteinExistence type="predicted"/>
<dbReference type="Gene3D" id="3.30.70.1230">
    <property type="entry name" value="Nucleotide cyclase"/>
    <property type="match status" value="1"/>
</dbReference>